<accession>A0ACA9T6V1</accession>
<comment type="caution">
    <text evidence="1">The sequence shown here is derived from an EMBL/GenBank/DDBJ whole genome shotgun (WGS) entry which is preliminary data.</text>
</comment>
<dbReference type="Proteomes" id="UP000836387">
    <property type="component" value="Unassembled WGS sequence"/>
</dbReference>
<organism evidence="1 2">
    <name type="scientific">Clonostachys rosea f. rosea IK726</name>
    <dbReference type="NCBI Taxonomy" id="1349383"/>
    <lineage>
        <taxon>Eukaryota</taxon>
        <taxon>Fungi</taxon>
        <taxon>Dikarya</taxon>
        <taxon>Ascomycota</taxon>
        <taxon>Pezizomycotina</taxon>
        <taxon>Sordariomycetes</taxon>
        <taxon>Hypocreomycetidae</taxon>
        <taxon>Hypocreales</taxon>
        <taxon>Bionectriaceae</taxon>
        <taxon>Clonostachys</taxon>
    </lineage>
</organism>
<protein>
    <submittedName>
        <fullName evidence="1">Uncharacterized protein</fullName>
    </submittedName>
</protein>
<sequence>MERMRLENCMSHEGRREEHFFGNFAASPISKLIEPSSNIGTPGSSSPPAEESIEMDFDTPLRPKSTPFPFTEHQRSYAPMDDSENDSASQMDDASDSEITLFDSVYQAVPSIGLQDLPIEVLEAILDHIFGFRISPTSRSGMEVSSIRRSWGTAMRHARRRQLTELALVSQVWRILVQQRLYRHIKLQGTYDSLEGAMLHFAQNQHLQPYVMHMEIWFPVFQPSYGRLVMSPSLSLPTVTTDGLTNAAYVLPGNNCTLEGVFQFVAATLPHVQVLSLEGGERRKAPKVHHFHSRDNGSAGPRSLTPISSVSTLITKGQWNLMRDNEDFATVLGALPNLTHWDGSYSRPKSKSYITLCEFLPQLPPNISNLKLCLETDYRREPVMPAFFSKAAVKSHFCSVMAANLSQLEHLSYTGRVCHMFLDTAMRSVDPRNTRLKSLDLTVKNCCRPLASFHESGSGIQDLGFIEAFEKLVVSAVRSLAVLNQVEYMRIRFVDLDSVLPALNPFFLLQNGVCSGVWSERIINEMNRARPHVTFVELSHSFGNIIYNKEGRMVVSPENPCQTKITSLKLENYRLLANRMTIH</sequence>
<keyword evidence="2" id="KW-1185">Reference proteome</keyword>
<evidence type="ECO:0000313" key="2">
    <source>
        <dbReference type="Proteomes" id="UP000836387"/>
    </source>
</evidence>
<dbReference type="EMBL" id="CADEHS020000001">
    <property type="protein sequence ID" value="CAG9936634.1"/>
    <property type="molecule type" value="Genomic_DNA"/>
</dbReference>
<evidence type="ECO:0000313" key="1">
    <source>
        <dbReference type="EMBL" id="CAG9936634.1"/>
    </source>
</evidence>
<gene>
    <name evidence="1" type="ORF">CRV2_00003814</name>
</gene>
<name>A0ACA9T6V1_BIOOC</name>
<reference evidence="1" key="2">
    <citation type="submission" date="2021-10" db="EMBL/GenBank/DDBJ databases">
        <authorList>
            <person name="Piombo E."/>
        </authorList>
    </citation>
    <scope>NUCLEOTIDE SEQUENCE</scope>
</reference>
<reference evidence="1" key="1">
    <citation type="submission" date="2020-04" db="EMBL/GenBank/DDBJ databases">
        <authorList>
            <person name="Broberg M."/>
        </authorList>
    </citation>
    <scope>NUCLEOTIDE SEQUENCE</scope>
</reference>
<proteinExistence type="predicted"/>